<dbReference type="InterPro" id="IPR001173">
    <property type="entry name" value="Glyco_trans_2-like"/>
</dbReference>
<keyword evidence="5" id="KW-0472">Membrane</keyword>
<evidence type="ECO:0000256" key="1">
    <source>
        <dbReference type="ARBA" id="ARBA00004236"/>
    </source>
</evidence>
<evidence type="ECO:0000256" key="5">
    <source>
        <dbReference type="ARBA" id="ARBA00023136"/>
    </source>
</evidence>
<dbReference type="SUPFAM" id="SSF53448">
    <property type="entry name" value="Nucleotide-diphospho-sugar transferases"/>
    <property type="match status" value="1"/>
</dbReference>
<accession>S5YFB6</accession>
<gene>
    <name evidence="7" type="ORF">JCM7686_3132</name>
</gene>
<sequence length="278" mass="30048">MTSDSAVQIIIPAHNESGFLGHCLDAVLAQDYQGAAHVIVVANGCTDDTAARAASFGPALKARGWRLTVAELPEGGKVGALNHGDRLAGEGARIYLDADIQMAPELLSGIAAALATDQPRYAGGRLVVARSESPVSRAYARFWQRLPFVTTGVTGAGLFAVNPAGRARWGAFPGIISDDTFVRLQFSEDERILVNEAYHWPIAEGFSRLVRVRRRQDNGVSEIARLYPELLGNQGHDRPSRGELVRLALRDPIGFSIYAAVAVAVRSGRNRHDWARGR</sequence>
<keyword evidence="4 7" id="KW-0808">Transferase</keyword>
<dbReference type="PANTHER" id="PTHR43646">
    <property type="entry name" value="GLYCOSYLTRANSFERASE"/>
    <property type="match status" value="1"/>
</dbReference>
<dbReference type="PANTHER" id="PTHR43646:SF2">
    <property type="entry name" value="GLYCOSYLTRANSFERASE 2-LIKE DOMAIN-CONTAINING PROTEIN"/>
    <property type="match status" value="1"/>
</dbReference>
<dbReference type="AlphaFoldDB" id="S5YFB6"/>
<dbReference type="GO" id="GO:0016757">
    <property type="term" value="F:glycosyltransferase activity"/>
    <property type="evidence" value="ECO:0007669"/>
    <property type="project" value="UniProtKB-KW"/>
</dbReference>
<keyword evidence="3" id="KW-0328">Glycosyltransferase</keyword>
<comment type="subcellular location">
    <subcellularLocation>
        <location evidence="1">Cell membrane</location>
    </subcellularLocation>
</comment>
<proteinExistence type="predicted"/>
<evidence type="ECO:0000313" key="7">
    <source>
        <dbReference type="EMBL" id="AGT10168.1"/>
    </source>
</evidence>
<dbReference type="Gene3D" id="3.90.550.10">
    <property type="entry name" value="Spore Coat Polysaccharide Biosynthesis Protein SpsA, Chain A"/>
    <property type="match status" value="1"/>
</dbReference>
<dbReference type="EMBL" id="CP006650">
    <property type="protein sequence ID" value="AGT10168.1"/>
    <property type="molecule type" value="Genomic_DNA"/>
</dbReference>
<reference evidence="7 8" key="1">
    <citation type="journal article" date="2014" name="BMC Genomics">
        <title>Architecture and functions of a multipartite genome of the methylotrophic bacterium Paracoccus aminophilus JCM 7686, containing primary and secondary chromids.</title>
        <authorList>
            <person name="Dziewit L."/>
            <person name="Czarnecki J."/>
            <person name="Wibberg D."/>
            <person name="Radlinska M."/>
            <person name="Mrozek P."/>
            <person name="Szymczak M."/>
            <person name="Schluter A."/>
            <person name="Puhler A."/>
            <person name="Bartosik D."/>
        </authorList>
    </citation>
    <scope>NUCLEOTIDE SEQUENCE [LARGE SCALE GENOMIC DNA]</scope>
    <source>
        <strain evidence="7">JCM 7686</strain>
    </source>
</reference>
<feature type="domain" description="Glycosyltransferase 2-like" evidence="6">
    <location>
        <begin position="9"/>
        <end position="147"/>
    </location>
</feature>
<evidence type="ECO:0000259" key="6">
    <source>
        <dbReference type="Pfam" id="PF00535"/>
    </source>
</evidence>
<dbReference type="OrthoDB" id="9797391at2"/>
<evidence type="ECO:0000256" key="3">
    <source>
        <dbReference type="ARBA" id="ARBA00022676"/>
    </source>
</evidence>
<keyword evidence="8" id="KW-1185">Reference proteome</keyword>
<name>S5YFB6_PARAH</name>
<dbReference type="Proteomes" id="UP000015480">
    <property type="component" value="Chromosome"/>
</dbReference>
<dbReference type="RefSeq" id="WP_020951805.1">
    <property type="nucleotide sequence ID" value="NC_022041.1"/>
</dbReference>
<evidence type="ECO:0000256" key="4">
    <source>
        <dbReference type="ARBA" id="ARBA00022679"/>
    </source>
</evidence>
<dbReference type="eggNOG" id="COG1215">
    <property type="taxonomic scope" value="Bacteria"/>
</dbReference>
<evidence type="ECO:0000256" key="2">
    <source>
        <dbReference type="ARBA" id="ARBA00022475"/>
    </source>
</evidence>
<dbReference type="HOGENOM" id="CLU_084695_0_0_5"/>
<protein>
    <submittedName>
        <fullName evidence="7">Glycosyl transferase</fullName>
    </submittedName>
</protein>
<evidence type="ECO:0000313" key="8">
    <source>
        <dbReference type="Proteomes" id="UP000015480"/>
    </source>
</evidence>
<organism evidence="7 8">
    <name type="scientific">Paracoccus aminophilus JCM 7686</name>
    <dbReference type="NCBI Taxonomy" id="1367847"/>
    <lineage>
        <taxon>Bacteria</taxon>
        <taxon>Pseudomonadati</taxon>
        <taxon>Pseudomonadota</taxon>
        <taxon>Alphaproteobacteria</taxon>
        <taxon>Rhodobacterales</taxon>
        <taxon>Paracoccaceae</taxon>
        <taxon>Paracoccus</taxon>
    </lineage>
</organism>
<dbReference type="KEGG" id="pami:JCM7686_3132"/>
<dbReference type="InterPro" id="IPR029044">
    <property type="entry name" value="Nucleotide-diphossugar_trans"/>
</dbReference>
<keyword evidence="2" id="KW-1003">Cell membrane</keyword>
<dbReference type="PATRIC" id="fig|1367847.3.peg.3155"/>
<dbReference type="Pfam" id="PF00535">
    <property type="entry name" value="Glycos_transf_2"/>
    <property type="match status" value="1"/>
</dbReference>
<dbReference type="GO" id="GO:0005886">
    <property type="term" value="C:plasma membrane"/>
    <property type="evidence" value="ECO:0007669"/>
    <property type="project" value="UniProtKB-SubCell"/>
</dbReference>
<dbReference type="STRING" id="1367847.JCM7686_3132"/>